<keyword evidence="1" id="KW-0812">Transmembrane</keyword>
<name>A0ABX0FCE3_9BACL</name>
<dbReference type="Proteomes" id="UP000800303">
    <property type="component" value="Unassembled WGS sequence"/>
</dbReference>
<feature type="transmembrane region" description="Helical" evidence="1">
    <location>
        <begin position="66"/>
        <end position="90"/>
    </location>
</feature>
<proteinExistence type="predicted"/>
<sequence length="103" mass="11614">MFCCSMFVTPIASWPLIIGVSIAFCLLWRKVKDVLISTALLMAAVFPLALWFVSFSNPVSAMNLRAWMIVLYIGYAFLFMMPQLGLTAVFRSLREEKKNARGA</sequence>
<organism evidence="2 3">
    <name type="scientific">Saccharibacillus alkalitolerans</name>
    <dbReference type="NCBI Taxonomy" id="2705290"/>
    <lineage>
        <taxon>Bacteria</taxon>
        <taxon>Bacillati</taxon>
        <taxon>Bacillota</taxon>
        <taxon>Bacilli</taxon>
        <taxon>Bacillales</taxon>
        <taxon>Paenibacillaceae</taxon>
        <taxon>Saccharibacillus</taxon>
    </lineage>
</organism>
<keyword evidence="1" id="KW-1133">Transmembrane helix</keyword>
<keyword evidence="1" id="KW-0472">Membrane</keyword>
<feature type="transmembrane region" description="Helical" evidence="1">
    <location>
        <begin position="34"/>
        <end position="54"/>
    </location>
</feature>
<evidence type="ECO:0000313" key="3">
    <source>
        <dbReference type="Proteomes" id="UP000800303"/>
    </source>
</evidence>
<protein>
    <submittedName>
        <fullName evidence="2">Uncharacterized protein</fullName>
    </submittedName>
</protein>
<comment type="caution">
    <text evidence="2">The sequence shown here is derived from an EMBL/GenBank/DDBJ whole genome shotgun (WGS) entry which is preliminary data.</text>
</comment>
<reference evidence="2 3" key="1">
    <citation type="submission" date="2020-01" db="EMBL/GenBank/DDBJ databases">
        <title>Polyphasic characterisation and genomic insights into a novel alkali tolerant bacterium VR-M41.</title>
        <authorList>
            <person name="Vemuluri V.R."/>
        </authorList>
    </citation>
    <scope>NUCLEOTIDE SEQUENCE [LARGE SCALE GENOMIC DNA]</scope>
    <source>
        <strain evidence="2 3">VR-M41</strain>
    </source>
</reference>
<feature type="transmembrane region" description="Helical" evidence="1">
    <location>
        <begin position="6"/>
        <end position="27"/>
    </location>
</feature>
<evidence type="ECO:0000313" key="2">
    <source>
        <dbReference type="EMBL" id="NGZ76961.1"/>
    </source>
</evidence>
<evidence type="ECO:0000256" key="1">
    <source>
        <dbReference type="SAM" id="Phobius"/>
    </source>
</evidence>
<keyword evidence="3" id="KW-1185">Reference proteome</keyword>
<dbReference type="RefSeq" id="WP_166276443.1">
    <property type="nucleotide sequence ID" value="NZ_JAAFGS010000006.1"/>
</dbReference>
<accession>A0ABX0FCE3</accession>
<dbReference type="EMBL" id="JAAFGS010000006">
    <property type="protein sequence ID" value="NGZ76961.1"/>
    <property type="molecule type" value="Genomic_DNA"/>
</dbReference>
<gene>
    <name evidence="2" type="ORF">GYN08_16765</name>
</gene>